<accession>A0A6H5G392</accession>
<protein>
    <submittedName>
        <fullName evidence="2">Uncharacterized protein</fullName>
    </submittedName>
</protein>
<name>A0A6H5G392_9HEMI</name>
<reference evidence="2 3" key="1">
    <citation type="submission" date="2020-02" db="EMBL/GenBank/DDBJ databases">
        <authorList>
            <person name="Ferguson B K."/>
        </authorList>
    </citation>
    <scope>NUCLEOTIDE SEQUENCE [LARGE SCALE GENOMIC DNA]</scope>
</reference>
<proteinExistence type="predicted"/>
<keyword evidence="3" id="KW-1185">Reference proteome</keyword>
<dbReference type="AlphaFoldDB" id="A0A6H5G392"/>
<keyword evidence="1" id="KW-0812">Transmembrane</keyword>
<dbReference type="Proteomes" id="UP000479000">
    <property type="component" value="Unassembled WGS sequence"/>
</dbReference>
<evidence type="ECO:0000256" key="1">
    <source>
        <dbReference type="SAM" id="Phobius"/>
    </source>
</evidence>
<dbReference type="EMBL" id="CADCXU010004531">
    <property type="protein sequence ID" value="CAA9996302.1"/>
    <property type="molecule type" value="Genomic_DNA"/>
</dbReference>
<organism evidence="2 3">
    <name type="scientific">Nesidiocoris tenuis</name>
    <dbReference type="NCBI Taxonomy" id="355587"/>
    <lineage>
        <taxon>Eukaryota</taxon>
        <taxon>Metazoa</taxon>
        <taxon>Ecdysozoa</taxon>
        <taxon>Arthropoda</taxon>
        <taxon>Hexapoda</taxon>
        <taxon>Insecta</taxon>
        <taxon>Pterygota</taxon>
        <taxon>Neoptera</taxon>
        <taxon>Paraneoptera</taxon>
        <taxon>Hemiptera</taxon>
        <taxon>Heteroptera</taxon>
        <taxon>Panheteroptera</taxon>
        <taxon>Cimicomorpha</taxon>
        <taxon>Miridae</taxon>
        <taxon>Dicyphina</taxon>
        <taxon>Nesidiocoris</taxon>
    </lineage>
</organism>
<gene>
    <name evidence="2" type="ORF">NTEN_LOCUS2857</name>
</gene>
<keyword evidence="1" id="KW-0472">Membrane</keyword>
<feature type="transmembrane region" description="Helical" evidence="1">
    <location>
        <begin position="37"/>
        <end position="61"/>
    </location>
</feature>
<keyword evidence="1" id="KW-1133">Transmembrane helix</keyword>
<evidence type="ECO:0000313" key="2">
    <source>
        <dbReference type="EMBL" id="CAA9996302.1"/>
    </source>
</evidence>
<evidence type="ECO:0000313" key="3">
    <source>
        <dbReference type="Proteomes" id="UP000479000"/>
    </source>
</evidence>
<sequence>MPDLGFELRDFNPIRKGSGASGCEVFIYIAVLPHNPLTIMVVSIAPSVALGLAILTFIPAVQEFRSTEEKPMNFLEHLQAIALVSVSFQPLQSFYLELDLSKNGSIN</sequence>